<comment type="caution">
    <text evidence="2">The sequence shown here is derived from an EMBL/GenBank/DDBJ whole genome shotgun (WGS) entry which is preliminary data.</text>
</comment>
<sequence>EEPRFDLPFLTFLVEVSLLASAALLSCLPALWPLVATAAWDGVHAVCCCLVPSLCGSGLLPAGSPVTALCLSECRKRRHLALQGLVVLTKDPSMVRRGQRLKLRWAKQPLGLAGLQELGKLLPALLPHLPQCFGTGLRPVGPAAAGWACSARALLAPSLVFRAGQKNLLGDRNGEVVSMTLSALLPLFDHVRLCAPSHGHWLLPRNFVDVQAFAQVGLGKLVLSDVAASLEGAPAFCSWPCQRHKSPLLWAVADLHVSPALQASQGEDVEDGQMPGKEGREAAASGWRRPLSAVLSVWAGSRPRALLQAPAGPSRAPMEPRPGGAAGRQRGSPGSSRASAPSRARCQRLLAGPQGCAGRGGRGGAQGAPGPGAEPAPTLPSCRSLQLAEDSSRAAEHLRRALPYLQSPQEPLREAAARFMGEPGARAPSPPRRSSAPAPPAAPAAPSGPGASGSPLPRQEGVWPQGRQRRWQGAVPGRALTGSVFPGMAGRYLKGQPAELRLLTQAGADRESCSAGQGAAIPWTRAGVGRAQRDFRDRSGTAQIPGPGTHRPLLRFSSMPSSAHAHRGRRADVAGKVPVLKVHFHNTVDLQILLSTLEPQESGRANLRIPWQASTQGRGAWNAGSFQEELPESSAVPHPCTGSGRGQKQRPSGLNRELWVCLRANEAAARCPRLEGATLPVPGALPGSAGMSAVVLVPASEEWQPQARSQEGTLPVSLGHGCKRAHAASSSACAAGLCSAFQSLLGRPGRCWLWALAGNNLVLVPGAQAGVEAGEEAVSSLCFLHLETHLGEYELELECLEAGARVPLWLSVLLSVLEARWTWQRGRGREKPVKSRFGIHLDLQRPSRAPAAACVSPPLDRGVSRTISVHLTELGWVGQAVWWRVLADLGVCLASQKAWKLCPPGCPAPWHSLCILESTRYPERSPALLLLAREHLSAVGMALAVSGVLGGHETAAPVPLGYSAVPGSHPASTSGCWPREALEAEAADLKLLQVPAGYSIPEGLPWSCLMPPTPCGTTSPRAQRELEKELARLLLILSQKPWVSRVVPAERRCSVGRMIQDPKAWQPELAAREGLGADPPECHPTARAGNQGVCWREGNSEEGRGELGGPGGMLRASVWCLQGVGVGGVLGKELSGR</sequence>
<feature type="region of interest" description="Disordered" evidence="1">
    <location>
        <begin position="626"/>
        <end position="651"/>
    </location>
</feature>
<feature type="region of interest" description="Disordered" evidence="1">
    <location>
        <begin position="538"/>
        <end position="570"/>
    </location>
</feature>
<feature type="region of interest" description="Disordered" evidence="1">
    <location>
        <begin position="422"/>
        <end position="475"/>
    </location>
</feature>
<reference evidence="2 3" key="1">
    <citation type="journal article" date="2018" name="Proc. R. Soc. B">
        <title>A non-coding region near Follistatin controls head colour polymorphism in the Gouldian finch.</title>
        <authorList>
            <person name="Toomey M.B."/>
            <person name="Marques C.I."/>
            <person name="Andrade P."/>
            <person name="Araujo P.M."/>
            <person name="Sabatino S."/>
            <person name="Gazda M.A."/>
            <person name="Afonso S."/>
            <person name="Lopes R.J."/>
            <person name="Corbo J.C."/>
            <person name="Carneiro M."/>
        </authorList>
    </citation>
    <scope>NUCLEOTIDE SEQUENCE [LARGE SCALE GENOMIC DNA]</scope>
    <source>
        <strain evidence="2">Red01</strain>
        <tissue evidence="2">Muscle</tissue>
    </source>
</reference>
<feature type="non-terminal residue" evidence="2">
    <location>
        <position position="1"/>
    </location>
</feature>
<feature type="region of interest" description="Disordered" evidence="1">
    <location>
        <begin position="263"/>
        <end position="285"/>
    </location>
</feature>
<keyword evidence="3" id="KW-1185">Reference proteome</keyword>
<feature type="compositionally biased region" description="Low complexity" evidence="1">
    <location>
        <begin position="444"/>
        <end position="458"/>
    </location>
</feature>
<proteinExistence type="predicted"/>
<dbReference type="OrthoDB" id="9421177at2759"/>
<dbReference type="AlphaFoldDB" id="A0A3L8Q892"/>
<feature type="compositionally biased region" description="Low complexity" evidence="1">
    <location>
        <begin position="321"/>
        <end position="344"/>
    </location>
</feature>
<feature type="non-terminal residue" evidence="2">
    <location>
        <position position="1137"/>
    </location>
</feature>
<feature type="compositionally biased region" description="Low complexity" evidence="1">
    <location>
        <begin position="423"/>
        <end position="436"/>
    </location>
</feature>
<evidence type="ECO:0000313" key="3">
    <source>
        <dbReference type="Proteomes" id="UP000276834"/>
    </source>
</evidence>
<organism evidence="2 3">
    <name type="scientific">Chloebia gouldiae</name>
    <name type="common">Gouldian finch</name>
    <name type="synonym">Erythrura gouldiae</name>
    <dbReference type="NCBI Taxonomy" id="44316"/>
    <lineage>
        <taxon>Eukaryota</taxon>
        <taxon>Metazoa</taxon>
        <taxon>Chordata</taxon>
        <taxon>Craniata</taxon>
        <taxon>Vertebrata</taxon>
        <taxon>Euteleostomi</taxon>
        <taxon>Archelosauria</taxon>
        <taxon>Archosauria</taxon>
        <taxon>Dinosauria</taxon>
        <taxon>Saurischia</taxon>
        <taxon>Theropoda</taxon>
        <taxon>Coelurosauria</taxon>
        <taxon>Aves</taxon>
        <taxon>Neognathae</taxon>
        <taxon>Neoaves</taxon>
        <taxon>Telluraves</taxon>
        <taxon>Australaves</taxon>
        <taxon>Passeriformes</taxon>
        <taxon>Passeroidea</taxon>
        <taxon>Passeridae</taxon>
        <taxon>Chloebia</taxon>
    </lineage>
</organism>
<dbReference type="EMBL" id="QUSF01002543">
    <property type="protein sequence ID" value="RLV63541.1"/>
    <property type="molecule type" value="Genomic_DNA"/>
</dbReference>
<gene>
    <name evidence="2" type="ORF">DV515_00018168</name>
</gene>
<feature type="region of interest" description="Disordered" evidence="1">
    <location>
        <begin position="307"/>
        <end position="381"/>
    </location>
</feature>
<protein>
    <submittedName>
        <fullName evidence="2">Uncharacterized protein</fullName>
    </submittedName>
</protein>
<accession>A0A3L8Q892</accession>
<evidence type="ECO:0000313" key="2">
    <source>
        <dbReference type="EMBL" id="RLV63541.1"/>
    </source>
</evidence>
<name>A0A3L8Q892_CHLGU</name>
<dbReference type="Proteomes" id="UP000276834">
    <property type="component" value="Unassembled WGS sequence"/>
</dbReference>
<evidence type="ECO:0000256" key="1">
    <source>
        <dbReference type="SAM" id="MobiDB-lite"/>
    </source>
</evidence>
<feature type="compositionally biased region" description="Gly residues" evidence="1">
    <location>
        <begin position="355"/>
        <end position="370"/>
    </location>
</feature>